<dbReference type="InterPro" id="IPR015795">
    <property type="entry name" value="Pyrv_Knase_C"/>
</dbReference>
<keyword evidence="8" id="KW-0067">ATP-binding</keyword>
<dbReference type="Pfam" id="PF02887">
    <property type="entry name" value="PK_C"/>
    <property type="match status" value="1"/>
</dbReference>
<evidence type="ECO:0000256" key="7">
    <source>
        <dbReference type="ARBA" id="ARBA00022777"/>
    </source>
</evidence>
<evidence type="ECO:0000256" key="3">
    <source>
        <dbReference type="ARBA" id="ARBA00012142"/>
    </source>
</evidence>
<dbReference type="GO" id="GO:0016301">
    <property type="term" value="F:kinase activity"/>
    <property type="evidence" value="ECO:0007669"/>
    <property type="project" value="UniProtKB-KW"/>
</dbReference>
<organism evidence="16 17">
    <name type="scientific">Candidatus Pullibacteroides excrementavium</name>
    <dbReference type="NCBI Taxonomy" id="2840905"/>
    <lineage>
        <taxon>Bacteria</taxon>
        <taxon>Pseudomonadati</taxon>
        <taxon>Bacteroidota</taxon>
        <taxon>Bacteroidia</taxon>
        <taxon>Bacteroidales</taxon>
        <taxon>Candidatus Pullibacteroides</taxon>
    </lineage>
</organism>
<dbReference type="PANTHER" id="PTHR11817">
    <property type="entry name" value="PYRUVATE KINASE"/>
    <property type="match status" value="1"/>
</dbReference>
<dbReference type="InterPro" id="IPR015813">
    <property type="entry name" value="Pyrv/PenolPyrv_kinase-like_dom"/>
</dbReference>
<evidence type="ECO:0000259" key="15">
    <source>
        <dbReference type="Pfam" id="PF02887"/>
    </source>
</evidence>
<dbReference type="Gene3D" id="3.20.20.60">
    <property type="entry name" value="Phosphoenolpyruvate-binding domains"/>
    <property type="match status" value="1"/>
</dbReference>
<evidence type="ECO:0000313" key="17">
    <source>
        <dbReference type="Proteomes" id="UP000823612"/>
    </source>
</evidence>
<dbReference type="InterPro" id="IPR015806">
    <property type="entry name" value="Pyrv_Knase_insert_dom_sf"/>
</dbReference>
<dbReference type="EMBL" id="JADIMZ010000013">
    <property type="protein sequence ID" value="MBO8431855.1"/>
    <property type="molecule type" value="Genomic_DNA"/>
</dbReference>
<comment type="catalytic activity">
    <reaction evidence="13">
        <text>pyruvate + ATP = phosphoenolpyruvate + ADP + H(+)</text>
        <dbReference type="Rhea" id="RHEA:18157"/>
        <dbReference type="ChEBI" id="CHEBI:15361"/>
        <dbReference type="ChEBI" id="CHEBI:15378"/>
        <dbReference type="ChEBI" id="CHEBI:30616"/>
        <dbReference type="ChEBI" id="CHEBI:58702"/>
        <dbReference type="ChEBI" id="CHEBI:456216"/>
        <dbReference type="EC" id="2.7.1.40"/>
    </reaction>
</comment>
<evidence type="ECO:0000256" key="13">
    <source>
        <dbReference type="RuleBase" id="RU000504"/>
    </source>
</evidence>
<dbReference type="Gene3D" id="2.40.33.10">
    <property type="entry name" value="PK beta-barrel domain-like"/>
    <property type="match status" value="1"/>
</dbReference>
<evidence type="ECO:0000256" key="9">
    <source>
        <dbReference type="ARBA" id="ARBA00022842"/>
    </source>
</evidence>
<proteinExistence type="inferred from homology"/>
<dbReference type="GO" id="GO:0000287">
    <property type="term" value="F:magnesium ion binding"/>
    <property type="evidence" value="ECO:0007669"/>
    <property type="project" value="UniProtKB-UniRule"/>
</dbReference>
<evidence type="ECO:0000256" key="12">
    <source>
        <dbReference type="NCBIfam" id="TIGR01064"/>
    </source>
</evidence>
<keyword evidence="5" id="KW-0479">Metal-binding</keyword>
<dbReference type="InterPro" id="IPR001697">
    <property type="entry name" value="Pyr_Knase"/>
</dbReference>
<keyword evidence="9 13" id="KW-0460">Magnesium</keyword>
<keyword evidence="7 13" id="KW-0418">Kinase</keyword>
<dbReference type="AlphaFoldDB" id="A0A9D9GYL8"/>
<dbReference type="PRINTS" id="PR01050">
    <property type="entry name" value="PYRUVTKNASE"/>
</dbReference>
<comment type="pathway">
    <text evidence="1 13">Carbohydrate degradation; glycolysis; pyruvate from D-glyceraldehyde 3-phosphate: step 5/5.</text>
</comment>
<dbReference type="FunFam" id="2.40.33.10:FF:000001">
    <property type="entry name" value="Pyruvate kinase"/>
    <property type="match status" value="1"/>
</dbReference>
<dbReference type="InterPro" id="IPR015793">
    <property type="entry name" value="Pyrv_Knase_brl"/>
</dbReference>
<evidence type="ECO:0000256" key="5">
    <source>
        <dbReference type="ARBA" id="ARBA00022723"/>
    </source>
</evidence>
<dbReference type="GO" id="GO:0004743">
    <property type="term" value="F:pyruvate kinase activity"/>
    <property type="evidence" value="ECO:0007669"/>
    <property type="project" value="UniProtKB-UniRule"/>
</dbReference>
<reference evidence="16" key="2">
    <citation type="journal article" date="2021" name="PeerJ">
        <title>Extensive microbial diversity within the chicken gut microbiome revealed by metagenomics and culture.</title>
        <authorList>
            <person name="Gilroy R."/>
            <person name="Ravi A."/>
            <person name="Getino M."/>
            <person name="Pursley I."/>
            <person name="Horton D.L."/>
            <person name="Alikhan N.F."/>
            <person name="Baker D."/>
            <person name="Gharbi K."/>
            <person name="Hall N."/>
            <person name="Watson M."/>
            <person name="Adriaenssens E.M."/>
            <person name="Foster-Nyarko E."/>
            <person name="Jarju S."/>
            <person name="Secka A."/>
            <person name="Antonio M."/>
            <person name="Oren A."/>
            <person name="Chaudhuri R.R."/>
            <person name="La Ragione R."/>
            <person name="Hildebrand F."/>
            <person name="Pallen M.J."/>
        </authorList>
    </citation>
    <scope>NUCLEOTIDE SEQUENCE</scope>
    <source>
        <strain evidence="16">2889</strain>
    </source>
</reference>
<evidence type="ECO:0000256" key="1">
    <source>
        <dbReference type="ARBA" id="ARBA00004997"/>
    </source>
</evidence>
<sequence>MSYLKNLEKERQYSQAKVVATIGPACRNEETLTAMMKAGVDVFRLNFSHGDYDLHAGSIRMIREIAGKLNLNISILADLQGPKIRIGQVEEGTVLEAGAPFFLSTEPMTGTTQGASIGYYDLPKVVNEGEEILIDDGKIRLKVTGTNNADRVETEVVNGGPLYSRKGVNLPQTYVSLPSLTEKDHRDAIFAMEQGVDWIGLSFVRKPQDMKELRALVKQQGKEGQVSILAKIEKPEVLGNIDQVLDCSDGIMVARGDLGVEVSFEQVPIIQKEVIRRAVAKGKPVVVATQMLESMIHNFAPTRAEANDVANAVLDGADAVMLSGETAVGEYPVESVKAMESIIRFTERKGFCYRPCKTPNPEDSDFTKEVVSYSAVQMADSAQAEAIVLFAENKNEVMSVASYRPNCKIFVFTINPLLKSQLGFTWSACVFPIEPMERTAQAAAYANEVLLREGRLHHGSRVVYLSHIPFHQRGESLNTIRLEIC</sequence>
<evidence type="ECO:0000256" key="11">
    <source>
        <dbReference type="ARBA" id="ARBA00023317"/>
    </source>
</evidence>
<feature type="domain" description="Pyruvate kinase barrel" evidence="14">
    <location>
        <begin position="15"/>
        <end position="336"/>
    </location>
</feature>
<protein>
    <recommendedName>
        <fullName evidence="3 12">Pyruvate kinase</fullName>
        <ecNumber evidence="3 12">2.7.1.40</ecNumber>
    </recommendedName>
</protein>
<dbReference type="EC" id="2.7.1.40" evidence="3 12"/>
<dbReference type="NCBIfam" id="NF004978">
    <property type="entry name" value="PRK06354.1"/>
    <property type="match status" value="1"/>
</dbReference>
<evidence type="ECO:0000256" key="2">
    <source>
        <dbReference type="ARBA" id="ARBA00008663"/>
    </source>
</evidence>
<accession>A0A9D9GYL8</accession>
<dbReference type="GO" id="GO:0030955">
    <property type="term" value="F:potassium ion binding"/>
    <property type="evidence" value="ECO:0007669"/>
    <property type="project" value="UniProtKB-UniRule"/>
</dbReference>
<keyword evidence="11 16" id="KW-0670">Pyruvate</keyword>
<keyword evidence="10 13" id="KW-0324">Glycolysis</keyword>
<evidence type="ECO:0000313" key="16">
    <source>
        <dbReference type="EMBL" id="MBO8431855.1"/>
    </source>
</evidence>
<dbReference type="NCBIfam" id="TIGR01064">
    <property type="entry name" value="pyruv_kin"/>
    <property type="match status" value="1"/>
</dbReference>
<name>A0A9D9GYL8_9BACT</name>
<comment type="caution">
    <text evidence="16">The sequence shown here is derived from an EMBL/GenBank/DDBJ whole genome shotgun (WGS) entry which is preliminary data.</text>
</comment>
<dbReference type="SUPFAM" id="SSF52935">
    <property type="entry name" value="PK C-terminal domain-like"/>
    <property type="match status" value="1"/>
</dbReference>
<reference evidence="16" key="1">
    <citation type="submission" date="2020-10" db="EMBL/GenBank/DDBJ databases">
        <authorList>
            <person name="Gilroy R."/>
        </authorList>
    </citation>
    <scope>NUCLEOTIDE SEQUENCE</scope>
    <source>
        <strain evidence="16">2889</strain>
    </source>
</reference>
<dbReference type="Gene3D" id="3.40.1380.20">
    <property type="entry name" value="Pyruvate kinase, C-terminal domain"/>
    <property type="match status" value="1"/>
</dbReference>
<comment type="similarity">
    <text evidence="2 13">Belongs to the pyruvate kinase family.</text>
</comment>
<keyword evidence="4 13" id="KW-0808">Transferase</keyword>
<evidence type="ECO:0000256" key="4">
    <source>
        <dbReference type="ARBA" id="ARBA00022679"/>
    </source>
</evidence>
<dbReference type="Proteomes" id="UP000823612">
    <property type="component" value="Unassembled WGS sequence"/>
</dbReference>
<evidence type="ECO:0000256" key="10">
    <source>
        <dbReference type="ARBA" id="ARBA00023152"/>
    </source>
</evidence>
<dbReference type="SUPFAM" id="SSF51621">
    <property type="entry name" value="Phosphoenolpyruvate/pyruvate domain"/>
    <property type="match status" value="1"/>
</dbReference>
<dbReference type="InterPro" id="IPR036918">
    <property type="entry name" value="Pyrv_Knase_C_sf"/>
</dbReference>
<dbReference type="InterPro" id="IPR040442">
    <property type="entry name" value="Pyrv_kinase-like_dom_sf"/>
</dbReference>
<dbReference type="InterPro" id="IPR011037">
    <property type="entry name" value="Pyrv_Knase-like_insert_dom_sf"/>
</dbReference>
<dbReference type="GO" id="GO:0005524">
    <property type="term" value="F:ATP binding"/>
    <property type="evidence" value="ECO:0007669"/>
    <property type="project" value="UniProtKB-KW"/>
</dbReference>
<dbReference type="NCBIfam" id="NF004491">
    <property type="entry name" value="PRK05826.1"/>
    <property type="match status" value="1"/>
</dbReference>
<keyword evidence="6" id="KW-0547">Nucleotide-binding</keyword>
<gene>
    <name evidence="16" type="primary">pyk</name>
    <name evidence="16" type="ORF">IAB08_00970</name>
</gene>
<feature type="domain" description="Pyruvate kinase C-terminal" evidence="15">
    <location>
        <begin position="370"/>
        <end position="481"/>
    </location>
</feature>
<dbReference type="SUPFAM" id="SSF50800">
    <property type="entry name" value="PK beta-barrel domain-like"/>
    <property type="match status" value="1"/>
</dbReference>
<evidence type="ECO:0000259" key="14">
    <source>
        <dbReference type="Pfam" id="PF00224"/>
    </source>
</evidence>
<evidence type="ECO:0000256" key="8">
    <source>
        <dbReference type="ARBA" id="ARBA00022840"/>
    </source>
</evidence>
<evidence type="ECO:0000256" key="6">
    <source>
        <dbReference type="ARBA" id="ARBA00022741"/>
    </source>
</evidence>
<dbReference type="Pfam" id="PF00224">
    <property type="entry name" value="PK"/>
    <property type="match status" value="1"/>
</dbReference>